<evidence type="ECO:0000259" key="1">
    <source>
        <dbReference type="PROSITE" id="PS51186"/>
    </source>
</evidence>
<dbReference type="InterPro" id="IPR000182">
    <property type="entry name" value="GNAT_dom"/>
</dbReference>
<dbReference type="InterPro" id="IPR016181">
    <property type="entry name" value="Acyl_CoA_acyltransferase"/>
</dbReference>
<sequence>MPREQGFKRCYLETTAFLREAIALYERLGFEHISEPLGCTGHVDCEVRMLKDL</sequence>
<dbReference type="AlphaFoldDB" id="A0A3S4LQY5"/>
<proteinExistence type="predicted"/>
<feature type="domain" description="N-acetyltransferase" evidence="1">
    <location>
        <begin position="1"/>
        <end position="53"/>
    </location>
</feature>
<dbReference type="PROSITE" id="PS51186">
    <property type="entry name" value="GNAT"/>
    <property type="match status" value="1"/>
</dbReference>
<dbReference type="EMBL" id="LR134190">
    <property type="protein sequence ID" value="VEB51010.1"/>
    <property type="molecule type" value="Genomic_DNA"/>
</dbReference>
<dbReference type="GO" id="GO:0016747">
    <property type="term" value="F:acyltransferase activity, transferring groups other than amino-acyl groups"/>
    <property type="evidence" value="ECO:0007669"/>
    <property type="project" value="InterPro"/>
</dbReference>
<keyword evidence="2" id="KW-0808">Transferase</keyword>
<dbReference type="SUPFAM" id="SSF55729">
    <property type="entry name" value="Acyl-CoA N-acyltransferases (Nat)"/>
    <property type="match status" value="1"/>
</dbReference>
<accession>A0A3S4LQY5</accession>
<name>A0A3S4LQY5_SALET</name>
<dbReference type="Proteomes" id="UP000269208">
    <property type="component" value="Chromosome"/>
</dbReference>
<dbReference type="Gene3D" id="3.40.630.30">
    <property type="match status" value="1"/>
</dbReference>
<reference evidence="2 3" key="1">
    <citation type="submission" date="2018-12" db="EMBL/GenBank/DDBJ databases">
        <authorList>
            <consortium name="Pathogen Informatics"/>
        </authorList>
    </citation>
    <scope>NUCLEOTIDE SEQUENCE [LARGE SCALE GENOMIC DNA]</scope>
    <source>
        <strain evidence="2 3">NCTC6754</strain>
    </source>
</reference>
<protein>
    <submittedName>
        <fullName evidence="2">Acetyltransferase</fullName>
    </submittedName>
</protein>
<gene>
    <name evidence="2" type="ORF">NCTC6754_00703</name>
</gene>
<evidence type="ECO:0000313" key="3">
    <source>
        <dbReference type="Proteomes" id="UP000269208"/>
    </source>
</evidence>
<organism evidence="2 3">
    <name type="scientific">Salmonella enterica I</name>
    <dbReference type="NCBI Taxonomy" id="59201"/>
    <lineage>
        <taxon>Bacteria</taxon>
        <taxon>Pseudomonadati</taxon>
        <taxon>Pseudomonadota</taxon>
        <taxon>Gammaproteobacteria</taxon>
        <taxon>Enterobacterales</taxon>
        <taxon>Enterobacteriaceae</taxon>
        <taxon>Salmonella</taxon>
    </lineage>
</organism>
<evidence type="ECO:0000313" key="2">
    <source>
        <dbReference type="EMBL" id="VEB51010.1"/>
    </source>
</evidence>